<evidence type="ECO:0000313" key="2">
    <source>
        <dbReference type="EMBL" id="NFA43464.1"/>
    </source>
</evidence>
<dbReference type="Gene3D" id="1.10.1200.10">
    <property type="entry name" value="ACP-like"/>
    <property type="match status" value="2"/>
</dbReference>
<dbReference type="EMBL" id="SGKU01000039">
    <property type="protein sequence ID" value="NFA43464.1"/>
    <property type="molecule type" value="Genomic_DNA"/>
</dbReference>
<protein>
    <recommendedName>
        <fullName evidence="1">Carrier domain-containing protein</fullName>
    </recommendedName>
</protein>
<dbReference type="Proteomes" id="UP000472355">
    <property type="component" value="Unassembled WGS sequence"/>
</dbReference>
<dbReference type="InterPro" id="IPR036736">
    <property type="entry name" value="ACP-like_sf"/>
</dbReference>
<name>A0A6M0SSV7_CLOBO</name>
<feature type="domain" description="Carrier" evidence="1">
    <location>
        <begin position="2"/>
        <end position="77"/>
    </location>
</feature>
<organism evidence="2 3">
    <name type="scientific">Clostridium botulinum</name>
    <dbReference type="NCBI Taxonomy" id="1491"/>
    <lineage>
        <taxon>Bacteria</taxon>
        <taxon>Bacillati</taxon>
        <taxon>Bacillota</taxon>
        <taxon>Clostridia</taxon>
        <taxon>Eubacteriales</taxon>
        <taxon>Clostridiaceae</taxon>
        <taxon>Clostridium</taxon>
    </lineage>
</organism>
<accession>A0A6M0SSV7</accession>
<evidence type="ECO:0000313" key="3">
    <source>
        <dbReference type="Proteomes" id="UP000472355"/>
    </source>
</evidence>
<dbReference type="SUPFAM" id="SSF47336">
    <property type="entry name" value="ACP-like"/>
    <property type="match status" value="2"/>
</dbReference>
<reference evidence="2 3" key="1">
    <citation type="submission" date="2019-02" db="EMBL/GenBank/DDBJ databases">
        <title>Genome sequencing of Clostridium botulinum clinical isolates.</title>
        <authorList>
            <person name="Brunt J."/>
            <person name="Van Vliet A.H.M."/>
            <person name="Stringer S.C."/>
            <person name="Grant K.A."/>
            <person name="Carter A.C."/>
            <person name="Peck M.W."/>
        </authorList>
    </citation>
    <scope>NUCLEOTIDE SEQUENCE [LARGE SCALE GENOMIC DNA]</scope>
    <source>
        <strain evidence="2 3">H113700579</strain>
    </source>
</reference>
<comment type="caution">
    <text evidence="2">The sequence shown here is derived from an EMBL/GenBank/DDBJ whole genome shotgun (WGS) entry which is preliminary data.</text>
</comment>
<dbReference type="InterPro" id="IPR009081">
    <property type="entry name" value="PP-bd_ACP"/>
</dbReference>
<proteinExistence type="predicted"/>
<dbReference type="Pfam" id="PF00550">
    <property type="entry name" value="PP-binding"/>
    <property type="match status" value="2"/>
</dbReference>
<sequence length="149" mass="16956">MKLTKNNILMVIADSLKIGVEEVKIETSLTDDICIDSIEIVKLSADIEINFGIEIKVDDLKECDTAKAIFAFLIKEELKNIIASSFLVDKDKLSCENQLSDQGFIDSKNIFQLLIDIEKHFDIIIGEYIEFDDFSTINNITSYIINRNE</sequence>
<evidence type="ECO:0000259" key="1">
    <source>
        <dbReference type="PROSITE" id="PS50075"/>
    </source>
</evidence>
<gene>
    <name evidence="2" type="ORF">EXM65_12980</name>
</gene>
<dbReference type="AlphaFoldDB" id="A0A6M0SSV7"/>
<dbReference type="PROSITE" id="PS50075">
    <property type="entry name" value="CARRIER"/>
    <property type="match status" value="1"/>
</dbReference>